<dbReference type="EMBL" id="CAJQUM010000001">
    <property type="protein sequence ID" value="CAG4884671.1"/>
    <property type="molecule type" value="Genomic_DNA"/>
</dbReference>
<accession>A0A916J655</accession>
<dbReference type="RefSeq" id="WP_220636495.1">
    <property type="nucleotide sequence ID" value="NZ_CAJQUM010000001.1"/>
</dbReference>
<evidence type="ECO:0000256" key="1">
    <source>
        <dbReference type="SAM" id="SignalP"/>
    </source>
</evidence>
<reference evidence="2" key="1">
    <citation type="submission" date="2021-04" db="EMBL/GenBank/DDBJ databases">
        <authorList>
            <person name="Hornung B."/>
        </authorList>
    </citation>
    <scope>NUCLEOTIDE SEQUENCE</scope>
    <source>
        <strain evidence="2">G5G6</strain>
    </source>
</reference>
<evidence type="ECO:0000313" key="2">
    <source>
        <dbReference type="EMBL" id="CAG4884671.1"/>
    </source>
</evidence>
<organism evidence="2 3">
    <name type="scientific">Georgfuchsia toluolica</name>
    <dbReference type="NCBI Taxonomy" id="424218"/>
    <lineage>
        <taxon>Bacteria</taxon>
        <taxon>Pseudomonadati</taxon>
        <taxon>Pseudomonadota</taxon>
        <taxon>Betaproteobacteria</taxon>
        <taxon>Nitrosomonadales</taxon>
        <taxon>Sterolibacteriaceae</taxon>
        <taxon>Georgfuchsia</taxon>
    </lineage>
</organism>
<dbReference type="GO" id="GO:0009055">
    <property type="term" value="F:electron transfer activity"/>
    <property type="evidence" value="ECO:0007669"/>
    <property type="project" value="InterPro"/>
</dbReference>
<sequence length="108" mass="11737">MTMRISPFIAMLGLVLVSPLKAATPMTGTVSIDLPPQTAQFKPGTGVDLVQKDCLICHSSEYVSTQPPLTAEQWRGEVVKMKKVMGAPIEDSNIDAIVNYLVTQYGKK</sequence>
<keyword evidence="1" id="KW-0732">Signal</keyword>
<dbReference type="SUPFAM" id="SSF46626">
    <property type="entry name" value="Cytochrome c"/>
    <property type="match status" value="1"/>
</dbReference>
<proteinExistence type="predicted"/>
<dbReference type="Proteomes" id="UP000742786">
    <property type="component" value="Unassembled WGS sequence"/>
</dbReference>
<protein>
    <submittedName>
        <fullName evidence="2">Sulfite:cytochrome c oxidoreductase subunit B</fullName>
    </submittedName>
</protein>
<comment type="caution">
    <text evidence="2">The sequence shown here is derived from an EMBL/GenBank/DDBJ whole genome shotgun (WGS) entry which is preliminary data.</text>
</comment>
<dbReference type="InterPro" id="IPR036909">
    <property type="entry name" value="Cyt_c-like_dom_sf"/>
</dbReference>
<dbReference type="Gene3D" id="1.10.760.10">
    <property type="entry name" value="Cytochrome c-like domain"/>
    <property type="match status" value="1"/>
</dbReference>
<dbReference type="GO" id="GO:0020037">
    <property type="term" value="F:heme binding"/>
    <property type="evidence" value="ECO:0007669"/>
    <property type="project" value="InterPro"/>
</dbReference>
<name>A0A916J655_9PROT</name>
<dbReference type="AlphaFoldDB" id="A0A916J655"/>
<evidence type="ECO:0000313" key="3">
    <source>
        <dbReference type="Proteomes" id="UP000742786"/>
    </source>
</evidence>
<feature type="chain" id="PRO_5037340631" evidence="1">
    <location>
        <begin position="23"/>
        <end position="108"/>
    </location>
</feature>
<gene>
    <name evidence="2" type="ORF">GTOL_12554</name>
</gene>
<keyword evidence="3" id="KW-1185">Reference proteome</keyword>
<feature type="signal peptide" evidence="1">
    <location>
        <begin position="1"/>
        <end position="22"/>
    </location>
</feature>